<feature type="domain" description="Response regulatory" evidence="4">
    <location>
        <begin position="484"/>
        <end position="600"/>
    </location>
</feature>
<dbReference type="Gene3D" id="3.40.50.2300">
    <property type="match status" value="3"/>
</dbReference>
<feature type="modified residue" description="4-aspartylphosphate" evidence="2">
    <location>
        <position position="408"/>
    </location>
</feature>
<dbReference type="InterPro" id="IPR036388">
    <property type="entry name" value="WH-like_DNA-bd_sf"/>
</dbReference>
<feature type="domain" description="Response regulatory" evidence="4">
    <location>
        <begin position="359"/>
        <end position="475"/>
    </location>
</feature>
<feature type="DNA-binding region" description="OmpR/PhoB-type" evidence="3">
    <location>
        <begin position="124"/>
        <end position="222"/>
    </location>
</feature>
<dbReference type="PANTHER" id="PTHR48111">
    <property type="entry name" value="REGULATOR OF RPOS"/>
    <property type="match status" value="1"/>
</dbReference>
<dbReference type="PROSITE" id="PS50887">
    <property type="entry name" value="GGDEF"/>
    <property type="match status" value="1"/>
</dbReference>
<evidence type="ECO:0000259" key="5">
    <source>
        <dbReference type="PROSITE" id="PS50887"/>
    </source>
</evidence>
<reference evidence="7 8" key="1">
    <citation type="submission" date="2019-01" db="EMBL/GenBank/DDBJ databases">
        <authorList>
            <person name="Brito A."/>
        </authorList>
    </citation>
    <scope>NUCLEOTIDE SEQUENCE [LARGE SCALE GENOMIC DNA]</scope>
    <source>
        <strain evidence="7">1</strain>
    </source>
</reference>
<dbReference type="RefSeq" id="WP_144874113.1">
    <property type="nucleotide sequence ID" value="NZ_LR214065.1"/>
</dbReference>
<dbReference type="Pfam" id="PF01627">
    <property type="entry name" value="Hpt"/>
    <property type="match status" value="1"/>
</dbReference>
<dbReference type="CDD" id="cd00383">
    <property type="entry name" value="trans_reg_C"/>
    <property type="match status" value="1"/>
</dbReference>
<dbReference type="Gene3D" id="1.10.10.10">
    <property type="entry name" value="Winged helix-like DNA-binding domain superfamily/Winged helix DNA-binding domain"/>
    <property type="match status" value="1"/>
</dbReference>
<keyword evidence="1 3" id="KW-0238">DNA-binding</keyword>
<dbReference type="SMART" id="SM00448">
    <property type="entry name" value="REC"/>
    <property type="match status" value="3"/>
</dbReference>
<evidence type="ECO:0000313" key="7">
    <source>
        <dbReference type="EMBL" id="VEP15340.1"/>
    </source>
</evidence>
<dbReference type="InterPro" id="IPR029787">
    <property type="entry name" value="Nucleotide_cyclase"/>
</dbReference>
<accession>A0A563VVA4</accession>
<feature type="modified residue" description="4-aspartylphosphate" evidence="2">
    <location>
        <position position="51"/>
    </location>
</feature>
<dbReference type="InterPro" id="IPR011006">
    <property type="entry name" value="CheY-like_superfamily"/>
</dbReference>
<dbReference type="PROSITE" id="PS51755">
    <property type="entry name" value="OMPR_PHOB"/>
    <property type="match status" value="1"/>
</dbReference>
<organism evidence="7 8">
    <name type="scientific">Hyella patelloides LEGE 07179</name>
    <dbReference type="NCBI Taxonomy" id="945734"/>
    <lineage>
        <taxon>Bacteria</taxon>
        <taxon>Bacillati</taxon>
        <taxon>Cyanobacteriota</taxon>
        <taxon>Cyanophyceae</taxon>
        <taxon>Pleurocapsales</taxon>
        <taxon>Hyellaceae</taxon>
        <taxon>Hyella</taxon>
    </lineage>
</organism>
<dbReference type="SMART" id="SM00862">
    <property type="entry name" value="Trans_reg_C"/>
    <property type="match status" value="1"/>
</dbReference>
<dbReference type="SUPFAM" id="SSF52172">
    <property type="entry name" value="CheY-like"/>
    <property type="match status" value="3"/>
</dbReference>
<dbReference type="CDD" id="cd19935">
    <property type="entry name" value="REC_OmpR_CusR-like"/>
    <property type="match status" value="1"/>
</dbReference>
<dbReference type="InterPro" id="IPR001867">
    <property type="entry name" value="OmpR/PhoB-type_DNA-bd"/>
</dbReference>
<protein>
    <submittedName>
        <fullName evidence="7">Multi-component transcriptional regulator</fullName>
    </submittedName>
</protein>
<dbReference type="AlphaFoldDB" id="A0A563VVA4"/>
<evidence type="ECO:0000256" key="3">
    <source>
        <dbReference type="PROSITE-ProRule" id="PRU01091"/>
    </source>
</evidence>
<evidence type="ECO:0000259" key="4">
    <source>
        <dbReference type="PROSITE" id="PS50110"/>
    </source>
</evidence>
<dbReference type="Proteomes" id="UP000320055">
    <property type="component" value="Unassembled WGS sequence"/>
</dbReference>
<feature type="domain" description="GGDEF" evidence="5">
    <location>
        <begin position="640"/>
        <end position="755"/>
    </location>
</feature>
<keyword evidence="2" id="KW-0597">Phosphoprotein</keyword>
<feature type="modified residue" description="4-aspartylphosphate" evidence="2">
    <location>
        <position position="533"/>
    </location>
</feature>
<evidence type="ECO:0000259" key="6">
    <source>
        <dbReference type="PROSITE" id="PS51755"/>
    </source>
</evidence>
<dbReference type="Pfam" id="PF00072">
    <property type="entry name" value="Response_reg"/>
    <property type="match status" value="3"/>
</dbReference>
<evidence type="ECO:0000256" key="2">
    <source>
        <dbReference type="PROSITE-ProRule" id="PRU00169"/>
    </source>
</evidence>
<evidence type="ECO:0000313" key="8">
    <source>
        <dbReference type="Proteomes" id="UP000320055"/>
    </source>
</evidence>
<dbReference type="NCBIfam" id="TIGR00254">
    <property type="entry name" value="GGDEF"/>
    <property type="match status" value="1"/>
</dbReference>
<dbReference type="Gene3D" id="3.30.70.270">
    <property type="match status" value="1"/>
</dbReference>
<dbReference type="SUPFAM" id="SSF47226">
    <property type="entry name" value="Histidine-containing phosphotransfer domain, HPT domain"/>
    <property type="match status" value="1"/>
</dbReference>
<sequence>MRILVVDDDEILVEILRRSLSNQRHIVDIAEDGQLGWEYVQTGEYDLVLLDVNLPNIDGVSLCEKIRLEGYTTPILLMTAKNASQDRIVGLDAGADDYLIKPLDLDELNARVRALSRRGEVLQTTILDVNGLTLNPSSCEVSYQQQLIKLTAKEYSLLELFLRNPARVYSRSQILDKIWTFDDPPLEESVKAHIKGLRRKLKKAGVIDWIENVYGIGYRLNPQVVESPKTEENPNQSVSSSIEQEFNQNMEKMWLKYQDKMIERMKILKDAAATVKEAELSPDLHHNAKKAAHKLAGVLGMFSRDTGTEIACEIETLLQNNQVLDSPQKEQFISLVADLDSLLALDETLTNNDVTETPKLLLISTDTQLSQELQQLGKSQGIGWHSVKNTALAKTWLQNNSPYTVVIDTETIAQQSEYLSLITQLNARTPAIPVLVISATDSLEDRVAVARAGANSFLVKPVTPTIVWQTNNQLLEHNQSEVSSILIVDDDLVFLAALRSLLEPWGIRVTTLEEPLRFWEVLQTTRPDLVILDVEMPQINGIELCQALRNDPDWQELPILFLTARRDAQTIQQIFEIGGDDYISKPVVGVELIARINNRLERSRLLHNLATKNHLTGLKNRIQSSREIETLLQQAKENQQPFCLAVLKITQLQHINLQYGHGTGDRVLVKWGKVIQAALRHNEVTGYWGNGDFIIGIPYLDKTQTQERLKQVLIILRKQIFTSIKGERFQAVFNCGIAEFSKDGDTLHSLYQACV</sequence>
<dbReference type="PANTHER" id="PTHR48111:SF15">
    <property type="entry name" value="OMPR SUBFAMILY"/>
    <property type="match status" value="1"/>
</dbReference>
<dbReference type="GO" id="GO:0000156">
    <property type="term" value="F:phosphorelay response regulator activity"/>
    <property type="evidence" value="ECO:0007669"/>
    <property type="project" value="TreeGrafter"/>
</dbReference>
<dbReference type="CDD" id="cd01949">
    <property type="entry name" value="GGDEF"/>
    <property type="match status" value="1"/>
</dbReference>
<dbReference type="GO" id="GO:0005829">
    <property type="term" value="C:cytosol"/>
    <property type="evidence" value="ECO:0007669"/>
    <property type="project" value="TreeGrafter"/>
</dbReference>
<dbReference type="GO" id="GO:0000976">
    <property type="term" value="F:transcription cis-regulatory region binding"/>
    <property type="evidence" value="ECO:0007669"/>
    <property type="project" value="TreeGrafter"/>
</dbReference>
<dbReference type="InterPro" id="IPR001789">
    <property type="entry name" value="Sig_transdc_resp-reg_receiver"/>
</dbReference>
<dbReference type="InterPro" id="IPR039420">
    <property type="entry name" value="WalR-like"/>
</dbReference>
<dbReference type="SUPFAM" id="SSF55073">
    <property type="entry name" value="Nucleotide cyclase"/>
    <property type="match status" value="1"/>
</dbReference>
<proteinExistence type="predicted"/>
<feature type="domain" description="OmpR/PhoB-type" evidence="6">
    <location>
        <begin position="124"/>
        <end position="222"/>
    </location>
</feature>
<dbReference type="OrthoDB" id="442759at2"/>
<dbReference type="Pfam" id="PF00486">
    <property type="entry name" value="Trans_reg_C"/>
    <property type="match status" value="1"/>
</dbReference>
<dbReference type="CDD" id="cd00156">
    <property type="entry name" value="REC"/>
    <property type="match status" value="1"/>
</dbReference>
<dbReference type="GO" id="GO:0006355">
    <property type="term" value="P:regulation of DNA-templated transcription"/>
    <property type="evidence" value="ECO:0007669"/>
    <property type="project" value="InterPro"/>
</dbReference>
<dbReference type="EMBL" id="CAACVJ010000255">
    <property type="protein sequence ID" value="VEP15340.1"/>
    <property type="molecule type" value="Genomic_DNA"/>
</dbReference>
<dbReference type="InterPro" id="IPR043128">
    <property type="entry name" value="Rev_trsase/Diguanyl_cyclase"/>
</dbReference>
<dbReference type="SMART" id="SM00267">
    <property type="entry name" value="GGDEF"/>
    <property type="match status" value="1"/>
</dbReference>
<gene>
    <name evidence="7" type="ORF">H1P_3280002</name>
</gene>
<feature type="domain" description="Response regulatory" evidence="4">
    <location>
        <begin position="2"/>
        <end position="116"/>
    </location>
</feature>
<dbReference type="InterPro" id="IPR000160">
    <property type="entry name" value="GGDEF_dom"/>
</dbReference>
<evidence type="ECO:0000256" key="1">
    <source>
        <dbReference type="ARBA" id="ARBA00023125"/>
    </source>
</evidence>
<dbReference type="Gene3D" id="6.10.250.690">
    <property type="match status" value="1"/>
</dbReference>
<dbReference type="Pfam" id="PF00990">
    <property type="entry name" value="GGDEF"/>
    <property type="match status" value="1"/>
</dbReference>
<dbReference type="PROSITE" id="PS50110">
    <property type="entry name" value="RESPONSE_REGULATORY"/>
    <property type="match status" value="3"/>
</dbReference>
<dbReference type="InterPro" id="IPR036641">
    <property type="entry name" value="HPT_dom_sf"/>
</dbReference>
<name>A0A563VVA4_9CYAN</name>
<dbReference type="InterPro" id="IPR008207">
    <property type="entry name" value="Sig_transdc_His_kin_Hpt_dom"/>
</dbReference>
<keyword evidence="8" id="KW-1185">Reference proteome</keyword>
<dbReference type="GO" id="GO:0032993">
    <property type="term" value="C:protein-DNA complex"/>
    <property type="evidence" value="ECO:0007669"/>
    <property type="project" value="TreeGrafter"/>
</dbReference>